<proteinExistence type="predicted"/>
<evidence type="ECO:0000313" key="1">
    <source>
        <dbReference type="EMBL" id="MBF6358128.1"/>
    </source>
</evidence>
<dbReference type="RefSeq" id="WP_195004967.1">
    <property type="nucleotide sequence ID" value="NZ_JADLQN010000010.1"/>
</dbReference>
<protein>
    <submittedName>
        <fullName evidence="1">Uncharacterized protein</fullName>
    </submittedName>
</protein>
<organism evidence="1 2">
    <name type="scientific">Nocardia higoensis</name>
    <dbReference type="NCBI Taxonomy" id="228599"/>
    <lineage>
        <taxon>Bacteria</taxon>
        <taxon>Bacillati</taxon>
        <taxon>Actinomycetota</taxon>
        <taxon>Actinomycetes</taxon>
        <taxon>Mycobacteriales</taxon>
        <taxon>Nocardiaceae</taxon>
        <taxon>Nocardia</taxon>
    </lineage>
</organism>
<keyword evidence="2" id="KW-1185">Reference proteome</keyword>
<evidence type="ECO:0000313" key="2">
    <source>
        <dbReference type="Proteomes" id="UP000707731"/>
    </source>
</evidence>
<accession>A0ABS0DJN2</accession>
<dbReference type="Proteomes" id="UP000707731">
    <property type="component" value="Unassembled WGS sequence"/>
</dbReference>
<name>A0ABS0DJN2_9NOCA</name>
<comment type="caution">
    <text evidence="1">The sequence shown here is derived from an EMBL/GenBank/DDBJ whole genome shotgun (WGS) entry which is preliminary data.</text>
</comment>
<dbReference type="EMBL" id="JADLQN010000010">
    <property type="protein sequence ID" value="MBF6358128.1"/>
    <property type="molecule type" value="Genomic_DNA"/>
</dbReference>
<gene>
    <name evidence="1" type="ORF">IU449_26895</name>
</gene>
<reference evidence="1 2" key="1">
    <citation type="submission" date="2020-10" db="EMBL/GenBank/DDBJ databases">
        <title>Identification of Nocardia species via Next-generation sequencing and recognition of intraspecies genetic diversity.</title>
        <authorList>
            <person name="Li P."/>
            <person name="Li P."/>
            <person name="Lu B."/>
        </authorList>
    </citation>
    <scope>NUCLEOTIDE SEQUENCE [LARGE SCALE GENOMIC DNA]</scope>
    <source>
        <strain evidence="1 2">BJ06-0143</strain>
    </source>
</reference>
<sequence length="134" mass="14754">MDHHLLPVTHRACGGEGCRDCQHEGETWERISVRDLRADETNAAIRHLLGTYDYRVIGRTAPDRMFGDSCDECGAPSLVLTETVRFLTRGAEREGHQHCLSCASDAITTLAGDTWDEIDVTVPARVLPASDYAA</sequence>